<evidence type="ECO:0000256" key="8">
    <source>
        <dbReference type="ARBA" id="ARBA00023170"/>
    </source>
</evidence>
<evidence type="ECO:0000256" key="4">
    <source>
        <dbReference type="ARBA" id="ARBA00022692"/>
    </source>
</evidence>
<comment type="similarity">
    <text evidence="10 11">Belongs to the TonB-dependent receptor family.</text>
</comment>
<keyword evidence="6 11" id="KW-0798">TonB box</keyword>
<evidence type="ECO:0000259" key="13">
    <source>
        <dbReference type="Pfam" id="PF00593"/>
    </source>
</evidence>
<dbReference type="GO" id="GO:0009279">
    <property type="term" value="C:cell outer membrane"/>
    <property type="evidence" value="ECO:0007669"/>
    <property type="project" value="UniProtKB-SubCell"/>
</dbReference>
<evidence type="ECO:0000256" key="12">
    <source>
        <dbReference type="SAM" id="SignalP"/>
    </source>
</evidence>
<evidence type="ECO:0000313" key="16">
    <source>
        <dbReference type="Proteomes" id="UP000182412"/>
    </source>
</evidence>
<comment type="subcellular location">
    <subcellularLocation>
        <location evidence="1 10">Cell outer membrane</location>
        <topology evidence="1 10">Multi-pass membrane protein</topology>
    </subcellularLocation>
</comment>
<keyword evidence="9 10" id="KW-0998">Cell outer membrane</keyword>
<feature type="domain" description="TonB-dependent receptor plug" evidence="14">
    <location>
        <begin position="50"/>
        <end position="158"/>
    </location>
</feature>
<protein>
    <submittedName>
        <fullName evidence="15">Outer membrane receptor for ferrienterochelin and colicins</fullName>
    </submittedName>
</protein>
<dbReference type="Gene3D" id="2.40.170.20">
    <property type="entry name" value="TonB-dependent receptor, beta-barrel domain"/>
    <property type="match status" value="1"/>
</dbReference>
<dbReference type="GO" id="GO:0015344">
    <property type="term" value="F:siderophore uptake transmembrane transporter activity"/>
    <property type="evidence" value="ECO:0007669"/>
    <property type="project" value="TreeGrafter"/>
</dbReference>
<evidence type="ECO:0000256" key="10">
    <source>
        <dbReference type="PROSITE-ProRule" id="PRU01360"/>
    </source>
</evidence>
<accession>A0A1H0UK01</accession>
<sequence>MIRKLAKKKHTLLAAAVIGTISVGHADAADTDSIQTRDVVVTASRTEQEVKETPAAVEVITREDIEKMGAENLAQALQLAAGINVLENGMVGNQSSIRGMNTNQTLILIDGRRVRTENTSETQNYYELQRVNMDNVERVEIVRGAVSSLYGSEALGGVINIITKKPGTQGGSVSGDWTSRQKDLGFRYDLGKNGKWAWALNGKYSDIRKRMSGASSNQHGDKYFIGLDGRMDLAKNKKLDFFVDHMYEDLYMIDSATAGTDYDHRRTSTGLKYSGKDKQGSYEMQFYYTHFDKDQRTRNRTTHALNSFDDMTFDSYVVDGKRTLNLGEQHILTVGGEYRQEDYESTRINGGSMRTITREGIANNISKVSQHYGAVYLQDEFMATDKWLLIPSVRWDHNNDFGDEVTGKLGSTYKLSKHMRFKANVGSAYRAPTASELYFNWQHTPTSVMVVNIQGNPDLKPEKSLNFDLGLEAERKHTSGKITYFHNKVDNLINLNTTITRAYIPGTGMRITANGRYENVDKATVQGLELEAKQKLGRMFTLRGTYTYLDARDDNTNQFLTGRARHKTSLQLIYADTAHGWDATLWNDWLTGYHYTESSAAKDTGESIMNLVVNKKFNKTVSAYFGINNLTNRKNDVLYYDGRIWRGGVKVSF</sequence>
<keyword evidence="3 10" id="KW-1134">Transmembrane beta strand</keyword>
<dbReference type="InterPro" id="IPR012910">
    <property type="entry name" value="Plug_dom"/>
</dbReference>
<keyword evidence="7 10" id="KW-0472">Membrane</keyword>
<dbReference type="RefSeq" id="WP_074573225.1">
    <property type="nucleotide sequence ID" value="NZ_FNJQ01000034.1"/>
</dbReference>
<dbReference type="InterPro" id="IPR039426">
    <property type="entry name" value="TonB-dep_rcpt-like"/>
</dbReference>
<keyword evidence="8 15" id="KW-0675">Receptor</keyword>
<evidence type="ECO:0000256" key="9">
    <source>
        <dbReference type="ARBA" id="ARBA00023237"/>
    </source>
</evidence>
<feature type="signal peptide" evidence="12">
    <location>
        <begin position="1"/>
        <end position="28"/>
    </location>
</feature>
<organism evidence="15 16">
    <name type="scientific">Selenomonas ruminantium</name>
    <dbReference type="NCBI Taxonomy" id="971"/>
    <lineage>
        <taxon>Bacteria</taxon>
        <taxon>Bacillati</taxon>
        <taxon>Bacillota</taxon>
        <taxon>Negativicutes</taxon>
        <taxon>Selenomonadales</taxon>
        <taxon>Selenomonadaceae</taxon>
        <taxon>Selenomonas</taxon>
    </lineage>
</organism>
<keyword evidence="2 10" id="KW-0813">Transport</keyword>
<dbReference type="InterPro" id="IPR037066">
    <property type="entry name" value="Plug_dom_sf"/>
</dbReference>
<keyword evidence="5 12" id="KW-0732">Signal</keyword>
<dbReference type="Pfam" id="PF00593">
    <property type="entry name" value="TonB_dep_Rec_b-barrel"/>
    <property type="match status" value="1"/>
</dbReference>
<dbReference type="Pfam" id="PF07715">
    <property type="entry name" value="Plug"/>
    <property type="match status" value="1"/>
</dbReference>
<dbReference type="GO" id="GO:0044718">
    <property type="term" value="P:siderophore transmembrane transport"/>
    <property type="evidence" value="ECO:0007669"/>
    <property type="project" value="TreeGrafter"/>
</dbReference>
<dbReference type="PANTHER" id="PTHR30069">
    <property type="entry name" value="TONB-DEPENDENT OUTER MEMBRANE RECEPTOR"/>
    <property type="match status" value="1"/>
</dbReference>
<name>A0A1H0UK01_SELRU</name>
<dbReference type="Gene3D" id="2.170.130.10">
    <property type="entry name" value="TonB-dependent receptor, plug domain"/>
    <property type="match status" value="1"/>
</dbReference>
<evidence type="ECO:0000256" key="2">
    <source>
        <dbReference type="ARBA" id="ARBA00022448"/>
    </source>
</evidence>
<dbReference type="AlphaFoldDB" id="A0A1H0UK01"/>
<dbReference type="PROSITE" id="PS52016">
    <property type="entry name" value="TONB_DEPENDENT_REC_3"/>
    <property type="match status" value="1"/>
</dbReference>
<dbReference type="OrthoDB" id="101167at2"/>
<evidence type="ECO:0000259" key="14">
    <source>
        <dbReference type="Pfam" id="PF07715"/>
    </source>
</evidence>
<feature type="chain" id="PRO_5010208969" evidence="12">
    <location>
        <begin position="29"/>
        <end position="653"/>
    </location>
</feature>
<evidence type="ECO:0000256" key="3">
    <source>
        <dbReference type="ARBA" id="ARBA00022452"/>
    </source>
</evidence>
<keyword evidence="4 10" id="KW-0812">Transmembrane</keyword>
<evidence type="ECO:0000256" key="5">
    <source>
        <dbReference type="ARBA" id="ARBA00022729"/>
    </source>
</evidence>
<reference evidence="15 16" key="1">
    <citation type="submission" date="2016-10" db="EMBL/GenBank/DDBJ databases">
        <authorList>
            <person name="de Groot N.N."/>
        </authorList>
    </citation>
    <scope>NUCLEOTIDE SEQUENCE [LARGE SCALE GENOMIC DNA]</scope>
    <source>
        <strain evidence="15 16">S137</strain>
    </source>
</reference>
<evidence type="ECO:0000313" key="15">
    <source>
        <dbReference type="EMBL" id="SDP66375.1"/>
    </source>
</evidence>
<evidence type="ECO:0000256" key="6">
    <source>
        <dbReference type="ARBA" id="ARBA00023077"/>
    </source>
</evidence>
<dbReference type="CDD" id="cd01347">
    <property type="entry name" value="ligand_gated_channel"/>
    <property type="match status" value="1"/>
</dbReference>
<feature type="domain" description="TonB-dependent receptor-like beta-barrel" evidence="13">
    <location>
        <begin position="257"/>
        <end position="630"/>
    </location>
</feature>
<dbReference type="Proteomes" id="UP000182412">
    <property type="component" value="Unassembled WGS sequence"/>
</dbReference>
<gene>
    <name evidence="15" type="ORF">SAMN05216366_1344</name>
</gene>
<dbReference type="EMBL" id="FNJQ01000034">
    <property type="protein sequence ID" value="SDP66375.1"/>
    <property type="molecule type" value="Genomic_DNA"/>
</dbReference>
<dbReference type="PANTHER" id="PTHR30069:SF29">
    <property type="entry name" value="HEMOGLOBIN AND HEMOGLOBIN-HAPTOGLOBIN-BINDING PROTEIN 1-RELATED"/>
    <property type="match status" value="1"/>
</dbReference>
<dbReference type="SUPFAM" id="SSF56935">
    <property type="entry name" value="Porins"/>
    <property type="match status" value="1"/>
</dbReference>
<evidence type="ECO:0000256" key="1">
    <source>
        <dbReference type="ARBA" id="ARBA00004571"/>
    </source>
</evidence>
<proteinExistence type="inferred from homology"/>
<evidence type="ECO:0000256" key="7">
    <source>
        <dbReference type="ARBA" id="ARBA00023136"/>
    </source>
</evidence>
<evidence type="ECO:0000256" key="11">
    <source>
        <dbReference type="RuleBase" id="RU003357"/>
    </source>
</evidence>
<dbReference type="InterPro" id="IPR000531">
    <property type="entry name" value="Beta-barrel_TonB"/>
</dbReference>
<dbReference type="InterPro" id="IPR036942">
    <property type="entry name" value="Beta-barrel_TonB_sf"/>
</dbReference>